<accession>A0A9W6Q9R8</accession>
<evidence type="ECO:0000256" key="1">
    <source>
        <dbReference type="SAM" id="MobiDB-lite"/>
    </source>
</evidence>
<dbReference type="EMBL" id="BSSA01000008">
    <property type="protein sequence ID" value="GLW70647.1"/>
    <property type="molecule type" value="Genomic_DNA"/>
</dbReference>
<evidence type="ECO:0000313" key="3">
    <source>
        <dbReference type="Proteomes" id="UP001165041"/>
    </source>
</evidence>
<feature type="region of interest" description="Disordered" evidence="1">
    <location>
        <begin position="41"/>
        <end position="60"/>
    </location>
</feature>
<evidence type="ECO:0000313" key="2">
    <source>
        <dbReference type="EMBL" id="GLW70647.1"/>
    </source>
</evidence>
<name>A0A9W6Q9R8_9ACTN</name>
<protein>
    <submittedName>
        <fullName evidence="2">Uncharacterized protein</fullName>
    </submittedName>
</protein>
<sequence>MSSQLQCVPGTTSVIGVLDAFGLPAVGFDVAPGARVVRTALGEGEGEGDDDGDGAGGGVVVSLGPAPGVALATGAAEAACGAGSGCGPAPGTAAHTAPPTAAAATAATIPARRPLPHVLTVPPHARHSSSVHGA</sequence>
<dbReference type="RefSeq" id="WP_285736454.1">
    <property type="nucleotide sequence ID" value="NZ_BSSA01000008.1"/>
</dbReference>
<feature type="compositionally biased region" description="Acidic residues" evidence="1">
    <location>
        <begin position="44"/>
        <end position="53"/>
    </location>
</feature>
<organism evidence="2 3">
    <name type="scientific">Kitasatospora phosalacinea</name>
    <dbReference type="NCBI Taxonomy" id="2065"/>
    <lineage>
        <taxon>Bacteria</taxon>
        <taxon>Bacillati</taxon>
        <taxon>Actinomycetota</taxon>
        <taxon>Actinomycetes</taxon>
        <taxon>Kitasatosporales</taxon>
        <taxon>Streptomycetaceae</taxon>
        <taxon>Kitasatospora</taxon>
    </lineage>
</organism>
<gene>
    <name evidence="2" type="ORF">Kpho02_29460</name>
</gene>
<reference evidence="2" key="1">
    <citation type="submission" date="2023-02" db="EMBL/GenBank/DDBJ databases">
        <title>Kitasatospora phosalacinea NBRC 14627.</title>
        <authorList>
            <person name="Ichikawa N."/>
            <person name="Sato H."/>
            <person name="Tonouchi N."/>
        </authorList>
    </citation>
    <scope>NUCLEOTIDE SEQUENCE</scope>
    <source>
        <strain evidence="2">NBRC 14627</strain>
    </source>
</reference>
<dbReference type="AlphaFoldDB" id="A0A9W6Q9R8"/>
<comment type="caution">
    <text evidence="2">The sequence shown here is derived from an EMBL/GenBank/DDBJ whole genome shotgun (WGS) entry which is preliminary data.</text>
</comment>
<dbReference type="Proteomes" id="UP001165041">
    <property type="component" value="Unassembled WGS sequence"/>
</dbReference>
<proteinExistence type="predicted"/>